<dbReference type="GeneID" id="80890028"/>
<dbReference type="CDD" id="cd00917">
    <property type="entry name" value="PG-PI_TP"/>
    <property type="match status" value="1"/>
</dbReference>
<dbReference type="SUPFAM" id="SSF81296">
    <property type="entry name" value="E set domains"/>
    <property type="match status" value="1"/>
</dbReference>
<evidence type="ECO:0000256" key="4">
    <source>
        <dbReference type="ARBA" id="ARBA00016056"/>
    </source>
</evidence>
<evidence type="ECO:0000256" key="6">
    <source>
        <dbReference type="ARBA" id="ARBA00022729"/>
    </source>
</evidence>
<dbReference type="PANTHER" id="PTHR11306">
    <property type="entry name" value="NIEMANN PICK TYPE C2 PROTEIN NPC2-RELATED"/>
    <property type="match status" value="1"/>
</dbReference>
<dbReference type="GO" id="GO:0032366">
    <property type="term" value="P:intracellular sterol transport"/>
    <property type="evidence" value="ECO:0007669"/>
    <property type="project" value="InterPro"/>
</dbReference>
<protein>
    <recommendedName>
        <fullName evidence="4">Phosphatidylglycerol/phosphatidylinositol transfer protein</fullName>
    </recommendedName>
</protein>
<organism evidence="9 10">
    <name type="scientific">Akanthomyces muscarius</name>
    <name type="common">Entomopathogenic fungus</name>
    <name type="synonym">Lecanicillium muscarium</name>
    <dbReference type="NCBI Taxonomy" id="2231603"/>
    <lineage>
        <taxon>Eukaryota</taxon>
        <taxon>Fungi</taxon>
        <taxon>Dikarya</taxon>
        <taxon>Ascomycota</taxon>
        <taxon>Pezizomycotina</taxon>
        <taxon>Sordariomycetes</taxon>
        <taxon>Hypocreomycetidae</taxon>
        <taxon>Hypocreales</taxon>
        <taxon>Cordycipitaceae</taxon>
        <taxon>Akanthomyces</taxon>
    </lineage>
</organism>
<keyword evidence="5" id="KW-0813">Transport</keyword>
<dbReference type="InterPro" id="IPR003172">
    <property type="entry name" value="ML_dom"/>
</dbReference>
<evidence type="ECO:0000313" key="9">
    <source>
        <dbReference type="EMBL" id="KAJ4148396.1"/>
    </source>
</evidence>
<comment type="subunit">
    <text evidence="3">Monomer.</text>
</comment>
<name>A0A9W8QAE7_AKAMU</name>
<keyword evidence="10" id="KW-1185">Reference proteome</keyword>
<evidence type="ECO:0000256" key="5">
    <source>
        <dbReference type="ARBA" id="ARBA00022448"/>
    </source>
</evidence>
<comment type="function">
    <text evidence="1">Catalyzes the intermembrane transfer of phosphatidylglycerol and phosphatidylinositol.</text>
</comment>
<keyword evidence="6" id="KW-0732">Signal</keyword>
<feature type="domain" description="MD-2-related lipid-recognition" evidence="8">
    <location>
        <begin position="59"/>
        <end position="181"/>
    </location>
</feature>
<gene>
    <name evidence="9" type="ORF">LMH87_002869</name>
</gene>
<dbReference type="GO" id="GO:0032934">
    <property type="term" value="F:sterol binding"/>
    <property type="evidence" value="ECO:0007669"/>
    <property type="project" value="InterPro"/>
</dbReference>
<evidence type="ECO:0000256" key="3">
    <source>
        <dbReference type="ARBA" id="ARBA00011245"/>
    </source>
</evidence>
<dbReference type="PANTHER" id="PTHR11306:SF0">
    <property type="entry name" value="PHOSPHATIDYLGLYCEROL_PHOSPHATIDYLINOSITOL TRANSFER PROTEIN"/>
    <property type="match status" value="1"/>
</dbReference>
<proteinExistence type="inferred from homology"/>
<accession>A0A9W8QAE7</accession>
<comment type="caution">
    <text evidence="9">The sequence shown here is derived from an EMBL/GenBank/DDBJ whole genome shotgun (WGS) entry which is preliminary data.</text>
</comment>
<evidence type="ECO:0000313" key="10">
    <source>
        <dbReference type="Proteomes" id="UP001144673"/>
    </source>
</evidence>
<dbReference type="InterPro" id="IPR039670">
    <property type="entry name" value="NPC2-like"/>
</dbReference>
<dbReference type="KEGG" id="amus:LMH87_002869"/>
<evidence type="ECO:0000259" key="8">
    <source>
        <dbReference type="SMART" id="SM00737"/>
    </source>
</evidence>
<evidence type="ECO:0000256" key="1">
    <source>
        <dbReference type="ARBA" id="ARBA00002053"/>
    </source>
</evidence>
<dbReference type="EMBL" id="JAJHUN010000010">
    <property type="protein sequence ID" value="KAJ4148396.1"/>
    <property type="molecule type" value="Genomic_DNA"/>
</dbReference>
<evidence type="ECO:0000256" key="7">
    <source>
        <dbReference type="ARBA" id="ARBA00023055"/>
    </source>
</evidence>
<comment type="similarity">
    <text evidence="2">Belongs to the NPC2 family.</text>
</comment>
<evidence type="ECO:0000256" key="2">
    <source>
        <dbReference type="ARBA" id="ARBA00006370"/>
    </source>
</evidence>
<reference evidence="9" key="1">
    <citation type="journal article" date="2023" name="Access Microbiol">
        <title>De-novo genome assembly for Akanthomyces muscarius, a biocontrol agent of insect agricultural pests.</title>
        <authorList>
            <person name="Erdos Z."/>
            <person name="Studholme D.J."/>
            <person name="Raymond B."/>
            <person name="Sharma M."/>
        </authorList>
    </citation>
    <scope>NUCLEOTIDE SEQUENCE</scope>
    <source>
        <strain evidence="9">Ve6</strain>
    </source>
</reference>
<dbReference type="Gene3D" id="2.60.40.770">
    <property type="match status" value="1"/>
</dbReference>
<sequence length="194" mass="21146">MHWLSSGTAKNRAKFLAFSHYARPIFHKMKFLSVSPWIVSCLAAVALGGGLKVPGESPIEFCNYDRDDDLLDVQKIDIAPNPPKPGKPLNVTFAGEARKTITKGSYIKVTVKYGLIQLISTTADLCEQMGNVDLSCPLEAGKINVVKSVDLPAAIPPGTYNVFADIYSDDDEQISCMKASVNFPRPSLALEEEL</sequence>
<dbReference type="Proteomes" id="UP001144673">
    <property type="component" value="Chromosome 3"/>
</dbReference>
<dbReference type="Pfam" id="PF02221">
    <property type="entry name" value="E1_DerP2_DerF2"/>
    <property type="match status" value="1"/>
</dbReference>
<dbReference type="RefSeq" id="XP_056051337.1">
    <property type="nucleotide sequence ID" value="XM_056194395.1"/>
</dbReference>
<keyword evidence="7" id="KW-0445">Lipid transport</keyword>
<dbReference type="AlphaFoldDB" id="A0A9W8QAE7"/>
<dbReference type="InterPro" id="IPR014756">
    <property type="entry name" value="Ig_E-set"/>
</dbReference>
<dbReference type="SMART" id="SM00737">
    <property type="entry name" value="ML"/>
    <property type="match status" value="1"/>
</dbReference>
<dbReference type="InterPro" id="IPR033917">
    <property type="entry name" value="ML_PG-PI_TP"/>
</dbReference>